<feature type="domain" description="Non-haem dioxygenase N-terminal" evidence="5">
    <location>
        <begin position="95"/>
        <end position="185"/>
    </location>
</feature>
<dbReference type="AlphaFoldDB" id="A0AA38WT21"/>
<keyword evidence="1" id="KW-0479">Metal-binding</keyword>
<evidence type="ECO:0000256" key="3">
    <source>
        <dbReference type="ARBA" id="ARBA00023004"/>
    </source>
</evidence>
<dbReference type="Pfam" id="PF14226">
    <property type="entry name" value="DIOX_N"/>
    <property type="match status" value="1"/>
</dbReference>
<name>A0AA38WT21_9ASTR</name>
<feature type="compositionally biased region" description="Pro residues" evidence="4">
    <location>
        <begin position="14"/>
        <end position="27"/>
    </location>
</feature>
<evidence type="ECO:0000313" key="6">
    <source>
        <dbReference type="EMBL" id="KAJ9563104.1"/>
    </source>
</evidence>
<evidence type="ECO:0000256" key="4">
    <source>
        <dbReference type="SAM" id="MobiDB-lite"/>
    </source>
</evidence>
<accession>A0AA38WT21</accession>
<feature type="region of interest" description="Disordered" evidence="4">
    <location>
        <begin position="1"/>
        <end position="35"/>
    </location>
</feature>
<dbReference type="EMBL" id="JARYMX010000002">
    <property type="protein sequence ID" value="KAJ9563104.1"/>
    <property type="molecule type" value="Genomic_DNA"/>
</dbReference>
<dbReference type="GO" id="GO:0016491">
    <property type="term" value="F:oxidoreductase activity"/>
    <property type="evidence" value="ECO:0007669"/>
    <property type="project" value="UniProtKB-KW"/>
</dbReference>
<dbReference type="PANTHER" id="PTHR10209:SF751">
    <property type="entry name" value="OS06G0255100 PROTEIN"/>
    <property type="match status" value="1"/>
</dbReference>
<reference evidence="6" key="1">
    <citation type="submission" date="2023-03" db="EMBL/GenBank/DDBJ databases">
        <title>Chromosome-scale reference genome and RAD-based genetic map of yellow starthistle (Centaurea solstitialis) reveal putative structural variation and QTLs associated with invader traits.</title>
        <authorList>
            <person name="Reatini B."/>
            <person name="Cang F.A."/>
            <person name="Jiang Q."/>
            <person name="Mckibben M.T.W."/>
            <person name="Barker M.S."/>
            <person name="Rieseberg L.H."/>
            <person name="Dlugosch K.M."/>
        </authorList>
    </citation>
    <scope>NUCLEOTIDE SEQUENCE</scope>
    <source>
        <strain evidence="6">CAN-66</strain>
        <tissue evidence="6">Leaf</tissue>
    </source>
</reference>
<keyword evidence="3" id="KW-0408">Iron</keyword>
<dbReference type="Proteomes" id="UP001172457">
    <property type="component" value="Chromosome 2"/>
</dbReference>
<proteinExistence type="predicted"/>
<evidence type="ECO:0000256" key="2">
    <source>
        <dbReference type="ARBA" id="ARBA00023002"/>
    </source>
</evidence>
<dbReference type="GO" id="GO:0046872">
    <property type="term" value="F:metal ion binding"/>
    <property type="evidence" value="ECO:0007669"/>
    <property type="project" value="UniProtKB-KW"/>
</dbReference>
<sequence>MIKPTNLNGLVSFKPPPSPANKPPQSPPNRHRRTSAMASIEQNYDRLKEVKQFDESKIGVKGLIDSGVTTIPRFFHQPRENLPGPKPKNRPRLTVPVINLSGERSTVVEEIRRSASTLGFFQIVNHGVSQSLIDSAINGVKKFFEQSTEYKMQFYHREVGKGAAYSTNFDLYQSKAASWRDSLQVRFL</sequence>
<dbReference type="Gene3D" id="2.60.120.330">
    <property type="entry name" value="B-lactam Antibiotic, Isopenicillin N Synthase, Chain"/>
    <property type="match status" value="1"/>
</dbReference>
<dbReference type="SUPFAM" id="SSF51197">
    <property type="entry name" value="Clavaminate synthase-like"/>
    <property type="match status" value="1"/>
</dbReference>
<evidence type="ECO:0000256" key="1">
    <source>
        <dbReference type="ARBA" id="ARBA00022723"/>
    </source>
</evidence>
<keyword evidence="2" id="KW-0560">Oxidoreductase</keyword>
<evidence type="ECO:0000313" key="7">
    <source>
        <dbReference type="Proteomes" id="UP001172457"/>
    </source>
</evidence>
<evidence type="ECO:0000259" key="5">
    <source>
        <dbReference type="Pfam" id="PF14226"/>
    </source>
</evidence>
<protein>
    <recommendedName>
        <fullName evidence="5">Non-haem dioxygenase N-terminal domain-containing protein</fullName>
    </recommendedName>
</protein>
<comment type="caution">
    <text evidence="6">The sequence shown here is derived from an EMBL/GenBank/DDBJ whole genome shotgun (WGS) entry which is preliminary data.</text>
</comment>
<keyword evidence="7" id="KW-1185">Reference proteome</keyword>
<dbReference type="InterPro" id="IPR027443">
    <property type="entry name" value="IPNS-like_sf"/>
</dbReference>
<gene>
    <name evidence="6" type="ORF">OSB04_008264</name>
</gene>
<organism evidence="6 7">
    <name type="scientific">Centaurea solstitialis</name>
    <name type="common">yellow star-thistle</name>
    <dbReference type="NCBI Taxonomy" id="347529"/>
    <lineage>
        <taxon>Eukaryota</taxon>
        <taxon>Viridiplantae</taxon>
        <taxon>Streptophyta</taxon>
        <taxon>Embryophyta</taxon>
        <taxon>Tracheophyta</taxon>
        <taxon>Spermatophyta</taxon>
        <taxon>Magnoliopsida</taxon>
        <taxon>eudicotyledons</taxon>
        <taxon>Gunneridae</taxon>
        <taxon>Pentapetalae</taxon>
        <taxon>asterids</taxon>
        <taxon>campanulids</taxon>
        <taxon>Asterales</taxon>
        <taxon>Asteraceae</taxon>
        <taxon>Carduoideae</taxon>
        <taxon>Cardueae</taxon>
        <taxon>Centaureinae</taxon>
        <taxon>Centaurea</taxon>
    </lineage>
</organism>
<dbReference type="InterPro" id="IPR026992">
    <property type="entry name" value="DIOX_N"/>
</dbReference>
<dbReference type="PANTHER" id="PTHR10209">
    <property type="entry name" value="OXIDOREDUCTASE, 2OG-FE II OXYGENASE FAMILY PROTEIN"/>
    <property type="match status" value="1"/>
</dbReference>